<proteinExistence type="predicted"/>
<feature type="compositionally biased region" description="Basic and acidic residues" evidence="1">
    <location>
        <begin position="10"/>
        <end position="24"/>
    </location>
</feature>
<sequence length="164" mass="19403">MGKRRRRNRDRSERESEQHNDPSRVKRSNTEPPTAESPKPKPPTFRSVLKNNGEYKKQLPLSHTTAVGFVPPAINEGKPTPEEIRAYSLIPRTESRWELRAKCRKDPYHYALWRDAYDNYLWVLFDGFQNILNSFKVYLEEEISFEAFSFFIYKFSSGYITPYS</sequence>
<accession>A0A481YQN5</accession>
<protein>
    <submittedName>
        <fullName evidence="2">Uncharacterized protein</fullName>
    </submittedName>
</protein>
<dbReference type="EMBL" id="MK500327">
    <property type="protein sequence ID" value="QBK85521.1"/>
    <property type="molecule type" value="Genomic_DNA"/>
</dbReference>
<organism evidence="2">
    <name type="scientific">Marseillevirus LCMAC101</name>
    <dbReference type="NCBI Taxonomy" id="2506602"/>
    <lineage>
        <taxon>Viruses</taxon>
        <taxon>Varidnaviria</taxon>
        <taxon>Bamfordvirae</taxon>
        <taxon>Nucleocytoviricota</taxon>
        <taxon>Megaviricetes</taxon>
        <taxon>Pimascovirales</taxon>
        <taxon>Pimascovirales incertae sedis</taxon>
        <taxon>Marseilleviridae</taxon>
    </lineage>
</organism>
<evidence type="ECO:0000256" key="1">
    <source>
        <dbReference type="SAM" id="MobiDB-lite"/>
    </source>
</evidence>
<name>A0A481YQN5_9VIRU</name>
<feature type="region of interest" description="Disordered" evidence="1">
    <location>
        <begin position="1"/>
        <end position="48"/>
    </location>
</feature>
<gene>
    <name evidence="2" type="ORF">LCMAC101_01080</name>
</gene>
<evidence type="ECO:0000313" key="2">
    <source>
        <dbReference type="EMBL" id="QBK85521.1"/>
    </source>
</evidence>
<reference evidence="2" key="1">
    <citation type="journal article" date="2019" name="MBio">
        <title>Virus Genomes from Deep Sea Sediments Expand the Ocean Megavirome and Support Independent Origins of Viral Gigantism.</title>
        <authorList>
            <person name="Backstrom D."/>
            <person name="Yutin N."/>
            <person name="Jorgensen S.L."/>
            <person name="Dharamshi J."/>
            <person name="Homa F."/>
            <person name="Zaremba-Niedwiedzka K."/>
            <person name="Spang A."/>
            <person name="Wolf Y.I."/>
            <person name="Koonin E.V."/>
            <person name="Ettema T.J."/>
        </authorList>
    </citation>
    <scope>NUCLEOTIDE SEQUENCE</scope>
</reference>